<accession>A0A4W5NRP6</accession>
<organism evidence="2 3">
    <name type="scientific">Hucho hucho</name>
    <name type="common">huchen</name>
    <dbReference type="NCBI Taxonomy" id="62062"/>
    <lineage>
        <taxon>Eukaryota</taxon>
        <taxon>Metazoa</taxon>
        <taxon>Chordata</taxon>
        <taxon>Craniata</taxon>
        <taxon>Vertebrata</taxon>
        <taxon>Euteleostomi</taxon>
        <taxon>Actinopterygii</taxon>
        <taxon>Neopterygii</taxon>
        <taxon>Teleostei</taxon>
        <taxon>Protacanthopterygii</taxon>
        <taxon>Salmoniformes</taxon>
        <taxon>Salmonidae</taxon>
        <taxon>Salmoninae</taxon>
        <taxon>Hucho</taxon>
    </lineage>
</organism>
<keyword evidence="1" id="KW-0472">Membrane</keyword>
<dbReference type="AlphaFoldDB" id="A0A4W5NRP6"/>
<reference evidence="3" key="1">
    <citation type="submission" date="2018-06" db="EMBL/GenBank/DDBJ databases">
        <title>Genome assembly of Danube salmon.</title>
        <authorList>
            <person name="Macqueen D.J."/>
            <person name="Gundappa M.K."/>
        </authorList>
    </citation>
    <scope>NUCLEOTIDE SEQUENCE [LARGE SCALE GENOMIC DNA]</scope>
</reference>
<sequence>MCTCNRCTFCICQNVLRSQLLTTIKAKLYSLVLNRLHDVGAYLLADEEFSLIQQVHAISNVEESIYMESSVQSYGPQARHMAQADLKSSTFWLRASVGATVFAVLGFAMYRAILKQR</sequence>
<reference evidence="2" key="2">
    <citation type="submission" date="2025-08" db="UniProtKB">
        <authorList>
            <consortium name="Ensembl"/>
        </authorList>
    </citation>
    <scope>IDENTIFICATION</scope>
</reference>
<protein>
    <submittedName>
        <fullName evidence="2">Uncharacterized protein</fullName>
    </submittedName>
</protein>
<dbReference type="STRING" id="62062.ENSHHUP00000051955"/>
<name>A0A4W5NRP6_9TELE</name>
<dbReference type="Proteomes" id="UP000314982">
    <property type="component" value="Unassembled WGS sequence"/>
</dbReference>
<reference evidence="2" key="3">
    <citation type="submission" date="2025-09" db="UniProtKB">
        <authorList>
            <consortium name="Ensembl"/>
        </authorList>
    </citation>
    <scope>IDENTIFICATION</scope>
</reference>
<evidence type="ECO:0000313" key="2">
    <source>
        <dbReference type="Ensembl" id="ENSHHUP00000051955.1"/>
    </source>
</evidence>
<keyword evidence="1" id="KW-1133">Transmembrane helix</keyword>
<keyword evidence="3" id="KW-1185">Reference proteome</keyword>
<evidence type="ECO:0000313" key="3">
    <source>
        <dbReference type="Proteomes" id="UP000314982"/>
    </source>
</evidence>
<dbReference type="Ensembl" id="ENSHHUT00000053784.1">
    <property type="protein sequence ID" value="ENSHHUP00000051955.1"/>
    <property type="gene ID" value="ENSHHUG00000031267.1"/>
</dbReference>
<proteinExistence type="predicted"/>
<keyword evidence="1" id="KW-0812">Transmembrane</keyword>
<evidence type="ECO:0000256" key="1">
    <source>
        <dbReference type="SAM" id="Phobius"/>
    </source>
</evidence>
<feature type="transmembrane region" description="Helical" evidence="1">
    <location>
        <begin position="91"/>
        <end position="113"/>
    </location>
</feature>